<feature type="compositionally biased region" description="Basic residues" evidence="1">
    <location>
        <begin position="119"/>
        <end position="135"/>
    </location>
</feature>
<dbReference type="EMBL" id="JAOB01000010">
    <property type="protein sequence ID" value="EUA75184.1"/>
    <property type="molecule type" value="Genomic_DNA"/>
</dbReference>
<name>X8E3I4_MYCXE</name>
<dbReference type="PATRIC" id="fig|1299334.3.peg.588"/>
<gene>
    <name evidence="2" type="ORF">I553_3076</name>
</gene>
<comment type="caution">
    <text evidence="2">The sequence shown here is derived from an EMBL/GenBank/DDBJ whole genome shotgun (WGS) entry which is preliminary data.</text>
</comment>
<feature type="region of interest" description="Disordered" evidence="1">
    <location>
        <begin position="109"/>
        <end position="152"/>
    </location>
</feature>
<feature type="compositionally biased region" description="Low complexity" evidence="1">
    <location>
        <begin position="109"/>
        <end position="118"/>
    </location>
</feature>
<accession>X8E3I4</accession>
<sequence length="152" mass="15682">MHPNSKWWSRPSAGAAGHADGWLAVDAGGGAGDGDEGMVVVGLVVADGVLMVAIGDGVVVVGAGVPLIGSPVIAGRVAGHWALRWWSPASGVGARCWWLSAVFRHRPARGGSQSASAAPRRRGSRSARPRRRGRPTRLAAPDASRTSLVCHQ</sequence>
<organism evidence="2">
    <name type="scientific">Mycobacterium xenopi 4042</name>
    <dbReference type="NCBI Taxonomy" id="1299334"/>
    <lineage>
        <taxon>Bacteria</taxon>
        <taxon>Bacillati</taxon>
        <taxon>Actinomycetota</taxon>
        <taxon>Actinomycetes</taxon>
        <taxon>Mycobacteriales</taxon>
        <taxon>Mycobacteriaceae</taxon>
        <taxon>Mycobacterium</taxon>
    </lineage>
</organism>
<evidence type="ECO:0000256" key="1">
    <source>
        <dbReference type="SAM" id="MobiDB-lite"/>
    </source>
</evidence>
<protein>
    <submittedName>
        <fullName evidence="2">Uncharacterized protein</fullName>
    </submittedName>
</protein>
<dbReference type="AlphaFoldDB" id="X8E3I4"/>
<reference evidence="2" key="1">
    <citation type="submission" date="2014-01" db="EMBL/GenBank/DDBJ databases">
        <authorList>
            <person name="Brown-Elliot B."/>
            <person name="Wallace R."/>
            <person name="Lenaerts A."/>
            <person name="Ordway D."/>
            <person name="DeGroote M.A."/>
            <person name="Parker T."/>
            <person name="Sizemore C."/>
            <person name="Tallon L.J."/>
            <person name="Sadzewicz L.K."/>
            <person name="Sengamalay N."/>
            <person name="Fraser C.M."/>
            <person name="Hine E."/>
            <person name="Shefchek K.A."/>
            <person name="Das S.P."/>
            <person name="Tettelin H."/>
        </authorList>
    </citation>
    <scope>NUCLEOTIDE SEQUENCE [LARGE SCALE GENOMIC DNA]</scope>
    <source>
        <strain evidence="2">4042</strain>
    </source>
</reference>
<proteinExistence type="predicted"/>
<evidence type="ECO:0000313" key="2">
    <source>
        <dbReference type="EMBL" id="EUA75184.1"/>
    </source>
</evidence>